<dbReference type="InterPro" id="IPR001279">
    <property type="entry name" value="Metallo-B-lactamas"/>
</dbReference>
<dbReference type="InterPro" id="IPR035681">
    <property type="entry name" value="ComA-like_MBL"/>
</dbReference>
<comment type="subcellular location">
    <subcellularLocation>
        <location evidence="1">Cell membrane</location>
        <topology evidence="1">Multi-pass membrane protein</topology>
    </subcellularLocation>
</comment>
<feature type="transmembrane region" description="Helical" evidence="7">
    <location>
        <begin position="32"/>
        <end position="61"/>
    </location>
</feature>
<evidence type="ECO:0000256" key="6">
    <source>
        <dbReference type="SAM" id="MobiDB-lite"/>
    </source>
</evidence>
<dbReference type="Pfam" id="PF00753">
    <property type="entry name" value="Lactamase_B"/>
    <property type="match status" value="1"/>
</dbReference>
<keyword evidence="3 7" id="KW-0812">Transmembrane</keyword>
<dbReference type="SMART" id="SM00849">
    <property type="entry name" value="Lactamase_B"/>
    <property type="match status" value="1"/>
</dbReference>
<feature type="region of interest" description="Disordered" evidence="6">
    <location>
        <begin position="778"/>
        <end position="801"/>
    </location>
</feature>
<dbReference type="InterPro" id="IPR004477">
    <property type="entry name" value="ComEC_N"/>
</dbReference>
<dbReference type="CDD" id="cd07731">
    <property type="entry name" value="ComA-like_MBL-fold"/>
    <property type="match status" value="1"/>
</dbReference>
<accession>A0ABU3Q1D7</accession>
<dbReference type="Proteomes" id="UP001268542">
    <property type="component" value="Unassembled WGS sequence"/>
</dbReference>
<keyword evidence="10" id="KW-1185">Reference proteome</keyword>
<evidence type="ECO:0000256" key="2">
    <source>
        <dbReference type="ARBA" id="ARBA00022475"/>
    </source>
</evidence>
<dbReference type="InterPro" id="IPR052159">
    <property type="entry name" value="Competence_DNA_uptake"/>
</dbReference>
<dbReference type="InterPro" id="IPR036866">
    <property type="entry name" value="RibonucZ/Hydroxyglut_hydro"/>
</dbReference>
<reference evidence="9 10" key="1">
    <citation type="submission" date="2023-08" db="EMBL/GenBank/DDBJ databases">
        <title>Nocardioides seae sp. nov., a bacterium isolated from a soil.</title>
        <authorList>
            <person name="Wang X."/>
        </authorList>
    </citation>
    <scope>NUCLEOTIDE SEQUENCE [LARGE SCALE GENOMIC DNA]</scope>
    <source>
        <strain evidence="9 10">YZH12</strain>
    </source>
</reference>
<feature type="transmembrane region" description="Helical" evidence="7">
    <location>
        <begin position="284"/>
        <end position="300"/>
    </location>
</feature>
<keyword evidence="5 7" id="KW-0472">Membrane</keyword>
<comment type="caution">
    <text evidence="9">The sequence shown here is derived from an EMBL/GenBank/DDBJ whole genome shotgun (WGS) entry which is preliminary data.</text>
</comment>
<organism evidence="9 10">
    <name type="scientific">Nocardioides imazamoxiresistens</name>
    <dbReference type="NCBI Taxonomy" id="3231893"/>
    <lineage>
        <taxon>Bacteria</taxon>
        <taxon>Bacillati</taxon>
        <taxon>Actinomycetota</taxon>
        <taxon>Actinomycetes</taxon>
        <taxon>Propionibacteriales</taxon>
        <taxon>Nocardioidaceae</taxon>
        <taxon>Nocardioides</taxon>
    </lineage>
</organism>
<dbReference type="SUPFAM" id="SSF56281">
    <property type="entry name" value="Metallo-hydrolase/oxidoreductase"/>
    <property type="match status" value="1"/>
</dbReference>
<evidence type="ECO:0000313" key="10">
    <source>
        <dbReference type="Proteomes" id="UP001268542"/>
    </source>
</evidence>
<evidence type="ECO:0000256" key="7">
    <source>
        <dbReference type="SAM" id="Phobius"/>
    </source>
</evidence>
<dbReference type="PANTHER" id="PTHR30619:SF1">
    <property type="entry name" value="RECOMBINATION PROTEIN 2"/>
    <property type="match status" value="1"/>
</dbReference>
<evidence type="ECO:0000256" key="5">
    <source>
        <dbReference type="ARBA" id="ARBA00023136"/>
    </source>
</evidence>
<dbReference type="RefSeq" id="WP_315735707.1">
    <property type="nucleotide sequence ID" value="NZ_JAVYII010000010.1"/>
</dbReference>
<feature type="domain" description="Metallo-beta-lactamase" evidence="8">
    <location>
        <begin position="536"/>
        <end position="718"/>
    </location>
</feature>
<dbReference type="EMBL" id="JAVYII010000010">
    <property type="protein sequence ID" value="MDT9595199.1"/>
    <property type="molecule type" value="Genomic_DNA"/>
</dbReference>
<evidence type="ECO:0000256" key="4">
    <source>
        <dbReference type="ARBA" id="ARBA00022989"/>
    </source>
</evidence>
<keyword evidence="2" id="KW-1003">Cell membrane</keyword>
<feature type="transmembrane region" description="Helical" evidence="7">
    <location>
        <begin position="469"/>
        <end position="492"/>
    </location>
</feature>
<feature type="transmembrane region" description="Helical" evidence="7">
    <location>
        <begin position="343"/>
        <end position="366"/>
    </location>
</feature>
<protein>
    <submittedName>
        <fullName evidence="9">ComEC/Rec2 family competence protein</fullName>
    </submittedName>
</protein>
<keyword evidence="4 7" id="KW-1133">Transmembrane helix</keyword>
<dbReference type="Gene3D" id="3.60.15.10">
    <property type="entry name" value="Ribonuclease Z/Hydroxyacylglutathione hydrolase-like"/>
    <property type="match status" value="1"/>
</dbReference>
<gene>
    <name evidence="9" type="ORF">RDV89_19080</name>
</gene>
<feature type="transmembrane region" description="Helical" evidence="7">
    <location>
        <begin position="73"/>
        <end position="92"/>
    </location>
</feature>
<evidence type="ECO:0000313" key="9">
    <source>
        <dbReference type="EMBL" id="MDT9595199.1"/>
    </source>
</evidence>
<feature type="region of interest" description="Disordered" evidence="6">
    <location>
        <begin position="1"/>
        <end position="21"/>
    </location>
</feature>
<dbReference type="Pfam" id="PF03772">
    <property type="entry name" value="Competence"/>
    <property type="match status" value="1"/>
</dbReference>
<evidence type="ECO:0000256" key="1">
    <source>
        <dbReference type="ARBA" id="ARBA00004651"/>
    </source>
</evidence>
<feature type="transmembrane region" description="Helical" evidence="7">
    <location>
        <begin position="251"/>
        <end position="272"/>
    </location>
</feature>
<dbReference type="PANTHER" id="PTHR30619">
    <property type="entry name" value="DNA INTERNALIZATION/COMPETENCE PROTEIN COMEC/REC2"/>
    <property type="match status" value="1"/>
</dbReference>
<feature type="transmembrane region" description="Helical" evidence="7">
    <location>
        <begin position="446"/>
        <end position="463"/>
    </location>
</feature>
<feature type="transmembrane region" description="Helical" evidence="7">
    <location>
        <begin position="378"/>
        <end position="400"/>
    </location>
</feature>
<feature type="transmembrane region" description="Helical" evidence="7">
    <location>
        <begin position="406"/>
        <end position="434"/>
    </location>
</feature>
<evidence type="ECO:0000256" key="3">
    <source>
        <dbReference type="ARBA" id="ARBA00022692"/>
    </source>
</evidence>
<evidence type="ECO:0000259" key="8">
    <source>
        <dbReference type="SMART" id="SM00849"/>
    </source>
</evidence>
<dbReference type="NCBIfam" id="TIGR00360">
    <property type="entry name" value="ComEC_N-term"/>
    <property type="match status" value="1"/>
</dbReference>
<name>A0ABU3Q1D7_9ACTN</name>
<sequence length="801" mass="81730">MRRAPDVGPETSPATGERPGADLRMPVLGAVAWAGALVGLLAPAPLAVLLTGVGLALLVAAARRDRAGLRGTLVAAAVVLLAATAVAGLHRAGTATGPVPRLAAEEASVRGVLQVTGDPRLRQGTYGDYVVLRGDLVEVTGRGRSYALSAGVLLVAPPGWEEVELGSRVALAGRLAPADGDLAGVLRVRGEAELLDSPDVWWDGAALVRGALRESVAHRPDDQAVLVPSLVVGDDAGLDPDLSADFQTTGLTHLLAVSGTNLTLIVGFLLVLARVVGVRGRGRYAVAAFGIVGFVLLARTEPSVVRAAAMGTVALLGMGHNGLRRGTRSLGVAVVVLLLVQPWLAVTVGFALSVLATAGILFLAPTWRDALARWMPRWLAEAVAVPAAAQLACTPVVAAISGQVSLVAVLANMLVAPVVGPATVLGLAGGLVGLLSAPLSRIPGTLASWCVAWIIAVAERGAVLPAAAVGWGTSVLAVGGLTVLCAGLAVVAPRLLRRPVRVVVATALAVAAVVVRVPDPGWPPSGWAAVACDVGQGDGIVLRVAEGVAVVVDTGPDPVAIDRCLDDLRVERVALLVLTHFHDDHAGAVDGVLDGRAVDAIEVSPLPEPPATATAVAAAARARGVPVSVPGHGSRRTIGDVSLEVLWPEPGVVRSGGGERDGEGSNANDASLVLLAEVRGVSLLLTGDVEPPAQRRLLRTLRERSVALDVDVLKVPHHGSRHQDLDLLTHVRPEVALVPVGADNTYGHPNPGLLGTLESAGAVVARTDVHGDVAVVTTEGRAGPPGVVTRRRAPSAHPRRA</sequence>
<proteinExistence type="predicted"/>
<feature type="compositionally biased region" description="Basic residues" evidence="6">
    <location>
        <begin position="789"/>
        <end position="801"/>
    </location>
</feature>